<proteinExistence type="predicted"/>
<comment type="caution">
    <text evidence="4">The sequence shown here is derived from an EMBL/GenBank/DDBJ whole genome shotgun (WGS) entry which is preliminary data.</text>
</comment>
<keyword evidence="5" id="KW-1185">Reference proteome</keyword>
<dbReference type="InterPro" id="IPR016181">
    <property type="entry name" value="Acyl_CoA_acyltransferase"/>
</dbReference>
<dbReference type="EMBL" id="PYAX01000001">
    <property type="protein sequence ID" value="PSL58083.1"/>
    <property type="molecule type" value="Genomic_DNA"/>
</dbReference>
<keyword evidence="4" id="KW-0687">Ribonucleoprotein</keyword>
<dbReference type="RefSeq" id="WP_106613455.1">
    <property type="nucleotide sequence ID" value="NZ_PYAX01000001.1"/>
</dbReference>
<dbReference type="SUPFAM" id="SSF55729">
    <property type="entry name" value="Acyl-CoA N-acyltransferases (Nat)"/>
    <property type="match status" value="1"/>
</dbReference>
<dbReference type="PANTHER" id="PTHR43877:SF1">
    <property type="entry name" value="ACETYLTRANSFERASE"/>
    <property type="match status" value="1"/>
</dbReference>
<accession>A0A2P8IHZ4</accession>
<evidence type="ECO:0000259" key="3">
    <source>
        <dbReference type="PROSITE" id="PS51186"/>
    </source>
</evidence>
<dbReference type="Gene3D" id="3.40.630.30">
    <property type="match status" value="1"/>
</dbReference>
<dbReference type="PROSITE" id="PS51186">
    <property type="entry name" value="GNAT"/>
    <property type="match status" value="1"/>
</dbReference>
<dbReference type="InterPro" id="IPR050832">
    <property type="entry name" value="Bact_Acetyltransf"/>
</dbReference>
<reference evidence="4 5" key="1">
    <citation type="submission" date="2018-03" db="EMBL/GenBank/DDBJ databases">
        <title>Genomic Encyclopedia of Type Strains, Phase III (KMG-III): the genomes of soil and plant-associated and newly described type strains.</title>
        <authorList>
            <person name="Whitman W."/>
        </authorList>
    </citation>
    <scope>NUCLEOTIDE SEQUENCE [LARGE SCALE GENOMIC DNA]</scope>
    <source>
        <strain evidence="4 5">CGMCC 4.7097</strain>
    </source>
</reference>
<sequence>MADATVRTAQPDDVAEIARIHRDTWRTAYRDLVPAEVLAALDVDETSTAWAEAVAHGQVFVAAEGDWTVGFCVAGMAPEGEVAHADGSLPDDAATTALVNVLVEPRWGRRGHGGRLLATAAAQLREAGATRGVAWVPEADKASIGFYGKADWAADGTVRTLDAGGQPLREIRVTGGLSLLLEP</sequence>
<protein>
    <submittedName>
        <fullName evidence="4">Ribosomal protein S18 acetylase RimI-like enzyme</fullName>
    </submittedName>
</protein>
<evidence type="ECO:0000313" key="4">
    <source>
        <dbReference type="EMBL" id="PSL58083.1"/>
    </source>
</evidence>
<gene>
    <name evidence="4" type="ORF">B0I31_101298</name>
</gene>
<keyword evidence="2" id="KW-0012">Acyltransferase</keyword>
<evidence type="ECO:0000256" key="2">
    <source>
        <dbReference type="ARBA" id="ARBA00023315"/>
    </source>
</evidence>
<dbReference type="AlphaFoldDB" id="A0A2P8IHZ4"/>
<dbReference type="Pfam" id="PF00583">
    <property type="entry name" value="Acetyltransf_1"/>
    <property type="match status" value="1"/>
</dbReference>
<dbReference type="PANTHER" id="PTHR43877">
    <property type="entry name" value="AMINOALKYLPHOSPHONATE N-ACETYLTRANSFERASE-RELATED-RELATED"/>
    <property type="match status" value="1"/>
</dbReference>
<dbReference type="GO" id="GO:0016747">
    <property type="term" value="F:acyltransferase activity, transferring groups other than amino-acyl groups"/>
    <property type="evidence" value="ECO:0007669"/>
    <property type="project" value="InterPro"/>
</dbReference>
<dbReference type="Proteomes" id="UP000241118">
    <property type="component" value="Unassembled WGS sequence"/>
</dbReference>
<keyword evidence="1" id="KW-0808">Transferase</keyword>
<name>A0A2P8IHZ4_SACCR</name>
<dbReference type="GO" id="GO:0005840">
    <property type="term" value="C:ribosome"/>
    <property type="evidence" value="ECO:0007669"/>
    <property type="project" value="UniProtKB-KW"/>
</dbReference>
<organism evidence="4 5">
    <name type="scientific">Saccharothrix carnea</name>
    <dbReference type="NCBI Taxonomy" id="1280637"/>
    <lineage>
        <taxon>Bacteria</taxon>
        <taxon>Bacillati</taxon>
        <taxon>Actinomycetota</taxon>
        <taxon>Actinomycetes</taxon>
        <taxon>Pseudonocardiales</taxon>
        <taxon>Pseudonocardiaceae</taxon>
        <taxon>Saccharothrix</taxon>
    </lineage>
</organism>
<dbReference type="OrthoDB" id="5243635at2"/>
<feature type="domain" description="N-acetyltransferase" evidence="3">
    <location>
        <begin position="4"/>
        <end position="183"/>
    </location>
</feature>
<evidence type="ECO:0000256" key="1">
    <source>
        <dbReference type="ARBA" id="ARBA00022679"/>
    </source>
</evidence>
<evidence type="ECO:0000313" key="5">
    <source>
        <dbReference type="Proteomes" id="UP000241118"/>
    </source>
</evidence>
<keyword evidence="4" id="KW-0689">Ribosomal protein</keyword>
<dbReference type="InterPro" id="IPR000182">
    <property type="entry name" value="GNAT_dom"/>
</dbReference>